<dbReference type="Gene3D" id="3.40.50.150">
    <property type="entry name" value="Vaccinia Virus protein VP39"/>
    <property type="match status" value="1"/>
</dbReference>
<gene>
    <name evidence="1" type="ORF">GCM10017044_05470</name>
</gene>
<reference evidence="1" key="1">
    <citation type="journal article" date="2014" name="Int. J. Syst. Evol. Microbiol.">
        <title>Complete genome sequence of Corynebacterium casei LMG S-19264T (=DSM 44701T), isolated from a smear-ripened cheese.</title>
        <authorList>
            <consortium name="US DOE Joint Genome Institute (JGI-PGF)"/>
            <person name="Walter F."/>
            <person name="Albersmeier A."/>
            <person name="Kalinowski J."/>
            <person name="Ruckert C."/>
        </authorList>
    </citation>
    <scope>NUCLEOTIDE SEQUENCE</scope>
    <source>
        <strain evidence="1">KCTC 42590</strain>
    </source>
</reference>
<dbReference type="CDD" id="cd02440">
    <property type="entry name" value="AdoMet_MTases"/>
    <property type="match status" value="1"/>
</dbReference>
<comment type="caution">
    <text evidence="1">The sequence shown here is derived from an EMBL/GenBank/DDBJ whole genome shotgun (WGS) entry which is preliminary data.</text>
</comment>
<evidence type="ECO:0000313" key="2">
    <source>
        <dbReference type="Proteomes" id="UP000630923"/>
    </source>
</evidence>
<evidence type="ECO:0008006" key="3">
    <source>
        <dbReference type="Google" id="ProtNLM"/>
    </source>
</evidence>
<dbReference type="PANTHER" id="PTHR43861">
    <property type="entry name" value="TRANS-ACONITATE 2-METHYLTRANSFERASE-RELATED"/>
    <property type="match status" value="1"/>
</dbReference>
<sequence length="278" mass="31741">MHKTDFEILSDLGPSLPGKNWIPAPRYSLRRARILKIIAPFVPGKCLDIGCGPGALLYEMNQQGWQTNGLEISENAHEAGAVLHAETSTKIHKEPIPQWDTTFDLILALDVVEHIEDDHAAVESWRHWLKDGGRVIFSVPAHPSWWNDRDVAAGHFRRYTPKTLSALLEKCGYEVEHIEYFGFPIATLIEFVRFGPLTRFLRRLTGSKGSANIQRSVSQEIEDRTKESGTNREDIMKFYPIVRLWIYQKTIKFFSVIQRLPILSRLGNGLIIVARKRA</sequence>
<dbReference type="AlphaFoldDB" id="A0A919ALV6"/>
<dbReference type="InterPro" id="IPR029063">
    <property type="entry name" value="SAM-dependent_MTases_sf"/>
</dbReference>
<dbReference type="SUPFAM" id="SSF53335">
    <property type="entry name" value="S-adenosyl-L-methionine-dependent methyltransferases"/>
    <property type="match status" value="1"/>
</dbReference>
<evidence type="ECO:0000313" key="1">
    <source>
        <dbReference type="EMBL" id="GHF14283.1"/>
    </source>
</evidence>
<reference evidence="1" key="2">
    <citation type="submission" date="2020-09" db="EMBL/GenBank/DDBJ databases">
        <authorList>
            <person name="Sun Q."/>
            <person name="Kim S."/>
        </authorList>
    </citation>
    <scope>NUCLEOTIDE SEQUENCE</scope>
    <source>
        <strain evidence="1">KCTC 42590</strain>
    </source>
</reference>
<dbReference type="RefSeq" id="WP_191250017.1">
    <property type="nucleotide sequence ID" value="NZ_BNCI01000001.1"/>
</dbReference>
<dbReference type="PANTHER" id="PTHR43861:SF6">
    <property type="entry name" value="METHYLTRANSFERASE TYPE 11"/>
    <property type="match status" value="1"/>
</dbReference>
<protein>
    <recommendedName>
        <fullName evidence="3">Class I SAM-dependent methyltransferase</fullName>
    </recommendedName>
</protein>
<dbReference type="EMBL" id="BNCI01000001">
    <property type="protein sequence ID" value="GHF14283.1"/>
    <property type="molecule type" value="Genomic_DNA"/>
</dbReference>
<dbReference type="Pfam" id="PF13489">
    <property type="entry name" value="Methyltransf_23"/>
    <property type="match status" value="1"/>
</dbReference>
<name>A0A919ALV6_9PROT</name>
<proteinExistence type="predicted"/>
<accession>A0A919ALV6</accession>
<dbReference type="Proteomes" id="UP000630923">
    <property type="component" value="Unassembled WGS sequence"/>
</dbReference>
<keyword evidence="2" id="KW-1185">Reference proteome</keyword>
<organism evidence="1 2">
    <name type="scientific">Kordiimonas sediminis</name>
    <dbReference type="NCBI Taxonomy" id="1735581"/>
    <lineage>
        <taxon>Bacteria</taxon>
        <taxon>Pseudomonadati</taxon>
        <taxon>Pseudomonadota</taxon>
        <taxon>Alphaproteobacteria</taxon>
        <taxon>Kordiimonadales</taxon>
        <taxon>Kordiimonadaceae</taxon>
        <taxon>Kordiimonas</taxon>
    </lineage>
</organism>